<evidence type="ECO:0000313" key="3">
    <source>
        <dbReference type="Proteomes" id="UP000261520"/>
    </source>
</evidence>
<dbReference type="PANTHER" id="PTHR13593:SF113">
    <property type="entry name" value="SI:DKEY-266F7.9"/>
    <property type="match status" value="1"/>
</dbReference>
<dbReference type="InterPro" id="IPR051057">
    <property type="entry name" value="PI-PLC_domain"/>
</dbReference>
<sequence length="301" mass="34228">LEFDSCGLWYGSNEPGSNEPELTKLGIFNDKKHLDSSSFNLKWMSSVPDDVLLSGITIPGTHESLSRFGGVLAVCQVWTLEEQLKAGVRYLDIYVGIWQPGQKTAQVRDSHWKFKQHMTLDEVFEIVLKYLQDYPSEMVLMKIKIRGLLKDTVLGIIKKTIEKFQSKIWEDLSMPNLGQVRGKIVLVRSNMLHLGVDRKKSYLLENGELENIDRTLEQIESTLCQSYIVVTEKSMSYLDNAKKWALKVNEKIDTVVKMQQVKKRCLGVVSVDFPGPTLIGDIINVGHSEISPKSIPYVQYC</sequence>
<dbReference type="PROSITE" id="PS50007">
    <property type="entry name" value="PIPLC_X_DOMAIN"/>
    <property type="match status" value="1"/>
</dbReference>
<dbReference type="Gene3D" id="3.20.20.190">
    <property type="entry name" value="Phosphatidylinositol (PI) phosphodiesterase"/>
    <property type="match status" value="1"/>
</dbReference>
<reference evidence="2" key="1">
    <citation type="submission" date="2025-08" db="UniProtKB">
        <authorList>
            <consortium name="Ensembl"/>
        </authorList>
    </citation>
    <scope>IDENTIFICATION</scope>
</reference>
<feature type="domain" description="Phosphatidylinositol-specific phospholipase C X" evidence="1">
    <location>
        <begin position="53"/>
        <end position="189"/>
    </location>
</feature>
<evidence type="ECO:0000313" key="2">
    <source>
        <dbReference type="Ensembl" id="ENSPMGP00000019332.1"/>
    </source>
</evidence>
<dbReference type="STRING" id="409849.ENSPMGP00000019332"/>
<dbReference type="InterPro" id="IPR000909">
    <property type="entry name" value="PLipase_C_PInositol-sp_X_dom"/>
</dbReference>
<dbReference type="PANTHER" id="PTHR13593">
    <property type="match status" value="1"/>
</dbReference>
<organism evidence="2 3">
    <name type="scientific">Periophthalmus magnuspinnatus</name>
    <dbReference type="NCBI Taxonomy" id="409849"/>
    <lineage>
        <taxon>Eukaryota</taxon>
        <taxon>Metazoa</taxon>
        <taxon>Chordata</taxon>
        <taxon>Craniata</taxon>
        <taxon>Vertebrata</taxon>
        <taxon>Euteleostomi</taxon>
        <taxon>Actinopterygii</taxon>
        <taxon>Neopterygii</taxon>
        <taxon>Teleostei</taxon>
        <taxon>Neoteleostei</taxon>
        <taxon>Acanthomorphata</taxon>
        <taxon>Gobiaria</taxon>
        <taxon>Gobiiformes</taxon>
        <taxon>Gobioidei</taxon>
        <taxon>Gobiidae</taxon>
        <taxon>Oxudercinae</taxon>
        <taxon>Periophthalmus</taxon>
    </lineage>
</organism>
<reference evidence="2" key="2">
    <citation type="submission" date="2025-09" db="UniProtKB">
        <authorList>
            <consortium name="Ensembl"/>
        </authorList>
    </citation>
    <scope>IDENTIFICATION</scope>
</reference>
<protein>
    <recommendedName>
        <fullName evidence="1">Phosphatidylinositol-specific phospholipase C X domain-containing protein</fullName>
    </recommendedName>
</protein>
<dbReference type="Pfam" id="PF00388">
    <property type="entry name" value="PI-PLC-X"/>
    <property type="match status" value="1"/>
</dbReference>
<dbReference type="SMART" id="SM00148">
    <property type="entry name" value="PLCXc"/>
    <property type="match status" value="1"/>
</dbReference>
<dbReference type="AlphaFoldDB" id="A0A3B4AQ73"/>
<accession>A0A3B4AQ73</accession>
<dbReference type="GO" id="GO:0008081">
    <property type="term" value="F:phosphoric diester hydrolase activity"/>
    <property type="evidence" value="ECO:0007669"/>
    <property type="project" value="InterPro"/>
</dbReference>
<dbReference type="InterPro" id="IPR017946">
    <property type="entry name" value="PLC-like_Pdiesterase_TIM-brl"/>
</dbReference>
<dbReference type="Ensembl" id="ENSPMGT00000020608.1">
    <property type="protein sequence ID" value="ENSPMGP00000019332.1"/>
    <property type="gene ID" value="ENSPMGG00000015708.1"/>
</dbReference>
<dbReference type="GO" id="GO:0006629">
    <property type="term" value="P:lipid metabolic process"/>
    <property type="evidence" value="ECO:0007669"/>
    <property type="project" value="InterPro"/>
</dbReference>
<dbReference type="Proteomes" id="UP000261520">
    <property type="component" value="Unplaced"/>
</dbReference>
<proteinExistence type="predicted"/>
<name>A0A3B4AQ73_9GOBI</name>
<dbReference type="SUPFAM" id="SSF51695">
    <property type="entry name" value="PLC-like phosphodiesterases"/>
    <property type="match status" value="1"/>
</dbReference>
<keyword evidence="3" id="KW-1185">Reference proteome</keyword>
<evidence type="ECO:0000259" key="1">
    <source>
        <dbReference type="SMART" id="SM00148"/>
    </source>
</evidence>